<keyword evidence="2" id="KW-1003">Cell membrane</keyword>
<comment type="caution">
    <text evidence="7">The sequence shown here is derived from an EMBL/GenBank/DDBJ whole genome shotgun (WGS) entry which is preliminary data.</text>
</comment>
<name>A0ABT7L3K8_9BACI</name>
<keyword evidence="5 6" id="KW-0472">Membrane</keyword>
<dbReference type="InterPro" id="IPR003740">
    <property type="entry name" value="YitT"/>
</dbReference>
<feature type="transmembrane region" description="Helical" evidence="6">
    <location>
        <begin position="169"/>
        <end position="188"/>
    </location>
</feature>
<dbReference type="EMBL" id="JASTZU010000027">
    <property type="protein sequence ID" value="MDL4840451.1"/>
    <property type="molecule type" value="Genomic_DNA"/>
</dbReference>
<evidence type="ECO:0000256" key="2">
    <source>
        <dbReference type="ARBA" id="ARBA00022475"/>
    </source>
</evidence>
<evidence type="ECO:0000256" key="1">
    <source>
        <dbReference type="ARBA" id="ARBA00004651"/>
    </source>
</evidence>
<feature type="transmembrane region" description="Helical" evidence="6">
    <location>
        <begin position="142"/>
        <end position="163"/>
    </location>
</feature>
<dbReference type="RefSeq" id="WP_285931499.1">
    <property type="nucleotide sequence ID" value="NZ_JASTZU010000027.1"/>
</dbReference>
<organism evidence="7 8">
    <name type="scientific">Aquibacillus rhizosphaerae</name>
    <dbReference type="NCBI Taxonomy" id="3051431"/>
    <lineage>
        <taxon>Bacteria</taxon>
        <taxon>Bacillati</taxon>
        <taxon>Bacillota</taxon>
        <taxon>Bacilli</taxon>
        <taxon>Bacillales</taxon>
        <taxon>Bacillaceae</taxon>
        <taxon>Aquibacillus</taxon>
    </lineage>
</organism>
<evidence type="ECO:0000256" key="5">
    <source>
        <dbReference type="ARBA" id="ARBA00023136"/>
    </source>
</evidence>
<sequence>MYMLKKGLAIVVGSILLSIGINYFFIPYHVLDGGMIGIGLITKYIWGWKAGLTIILLSFPIFIIAWFKYRKYFYNSLHGMLVSSFFIDLFRTLRESPIILEAPFSSVLGGVFVGLGIGIMLRAQTSTGGTDLIAQFISDISGFNVGVIIFVIDSLVILIGGFLISTNTLLLSVVAIIVIGITTSLYTWKPLKDT</sequence>
<dbReference type="Proteomes" id="UP001235343">
    <property type="component" value="Unassembled WGS sequence"/>
</dbReference>
<keyword evidence="3 6" id="KW-0812">Transmembrane</keyword>
<protein>
    <submittedName>
        <fullName evidence="7">YitT family protein</fullName>
    </submittedName>
</protein>
<evidence type="ECO:0000256" key="6">
    <source>
        <dbReference type="SAM" id="Phobius"/>
    </source>
</evidence>
<feature type="transmembrane region" description="Helical" evidence="6">
    <location>
        <begin position="7"/>
        <end position="26"/>
    </location>
</feature>
<evidence type="ECO:0000313" key="8">
    <source>
        <dbReference type="Proteomes" id="UP001235343"/>
    </source>
</evidence>
<dbReference type="Pfam" id="PF02588">
    <property type="entry name" value="YitT_membrane"/>
    <property type="match status" value="1"/>
</dbReference>
<feature type="transmembrane region" description="Helical" evidence="6">
    <location>
        <begin position="46"/>
        <end position="67"/>
    </location>
</feature>
<accession>A0ABT7L3K8</accession>
<evidence type="ECO:0000256" key="3">
    <source>
        <dbReference type="ARBA" id="ARBA00022692"/>
    </source>
</evidence>
<keyword evidence="4 6" id="KW-1133">Transmembrane helix</keyword>
<keyword evidence="8" id="KW-1185">Reference proteome</keyword>
<dbReference type="InterPro" id="IPR051461">
    <property type="entry name" value="UPF0750_membrane"/>
</dbReference>
<evidence type="ECO:0000256" key="4">
    <source>
        <dbReference type="ARBA" id="ARBA00022989"/>
    </source>
</evidence>
<dbReference type="PANTHER" id="PTHR33545:SF5">
    <property type="entry name" value="UPF0750 MEMBRANE PROTEIN YITT"/>
    <property type="match status" value="1"/>
</dbReference>
<comment type="subcellular location">
    <subcellularLocation>
        <location evidence="1">Cell membrane</location>
        <topology evidence="1">Multi-pass membrane protein</topology>
    </subcellularLocation>
</comment>
<proteinExistence type="predicted"/>
<feature type="transmembrane region" description="Helical" evidence="6">
    <location>
        <begin position="102"/>
        <end position="121"/>
    </location>
</feature>
<gene>
    <name evidence="7" type="ORF">QQS35_08335</name>
</gene>
<reference evidence="7 8" key="1">
    <citation type="submission" date="2023-06" db="EMBL/GenBank/DDBJ databases">
        <title>Aquibacillus rhizosphaerae LR5S19.</title>
        <authorList>
            <person name="Sun J.-Q."/>
        </authorList>
    </citation>
    <scope>NUCLEOTIDE SEQUENCE [LARGE SCALE GENOMIC DNA]</scope>
    <source>
        <strain evidence="7 8">LR5S19</strain>
    </source>
</reference>
<evidence type="ECO:0000313" key="7">
    <source>
        <dbReference type="EMBL" id="MDL4840451.1"/>
    </source>
</evidence>
<dbReference type="PANTHER" id="PTHR33545">
    <property type="entry name" value="UPF0750 MEMBRANE PROTEIN YITT-RELATED"/>
    <property type="match status" value="1"/>
</dbReference>